<comment type="caution">
    <text evidence="8">The sequence shown here is derived from an EMBL/GenBank/DDBJ whole genome shotgun (WGS) entry which is preliminary data.</text>
</comment>
<keyword evidence="4 6" id="KW-0472">Membrane</keyword>
<dbReference type="InterPro" id="IPR017500">
    <property type="entry name" value="Phage_infect_YhgE_N"/>
</dbReference>
<dbReference type="PANTHER" id="PTHR43077:SF10">
    <property type="entry name" value="TRANSPORT PERMEASE PROTEIN"/>
    <property type="match status" value="1"/>
</dbReference>
<feature type="transmembrane region" description="Helical" evidence="6">
    <location>
        <begin position="20"/>
        <end position="38"/>
    </location>
</feature>
<dbReference type="Gene3D" id="3.40.1710.10">
    <property type="entry name" value="abc type-2 transporter like domain"/>
    <property type="match status" value="1"/>
</dbReference>
<organism evidence="8 9">
    <name type="scientific">Gottfriedia luciferensis</name>
    <dbReference type="NCBI Taxonomy" id="178774"/>
    <lineage>
        <taxon>Bacteria</taxon>
        <taxon>Bacillati</taxon>
        <taxon>Bacillota</taxon>
        <taxon>Bacilli</taxon>
        <taxon>Bacillales</taxon>
        <taxon>Bacillaceae</taxon>
        <taxon>Gottfriedia</taxon>
    </lineage>
</organism>
<keyword evidence="9" id="KW-1185">Reference proteome</keyword>
<dbReference type="InterPro" id="IPR051328">
    <property type="entry name" value="T7SS_ABC-Transporter"/>
</dbReference>
<dbReference type="NCBIfam" id="TIGR03061">
    <property type="entry name" value="pip_yhgE_Nterm"/>
    <property type="match status" value="1"/>
</dbReference>
<dbReference type="NCBIfam" id="TIGR03062">
    <property type="entry name" value="pip_yhgE_Cterm"/>
    <property type="match status" value="1"/>
</dbReference>
<comment type="subcellular location">
    <subcellularLocation>
        <location evidence="1">Membrane</location>
        <topology evidence="1">Multi-pass membrane protein</topology>
    </subcellularLocation>
</comment>
<dbReference type="PANTHER" id="PTHR43077">
    <property type="entry name" value="TRANSPORT PERMEASE YVFS-RELATED"/>
    <property type="match status" value="1"/>
</dbReference>
<name>A0ABX2ZTM5_9BACI</name>
<dbReference type="InterPro" id="IPR013525">
    <property type="entry name" value="ABC2_TM"/>
</dbReference>
<dbReference type="Proteomes" id="UP000094580">
    <property type="component" value="Unassembled WGS sequence"/>
</dbReference>
<protein>
    <recommendedName>
        <fullName evidence="7">ABC-2 type transporter transmembrane domain-containing protein</fullName>
    </recommendedName>
</protein>
<reference evidence="8 9" key="1">
    <citation type="submission" date="2016-07" db="EMBL/GenBank/DDBJ databases">
        <authorList>
            <person name="Townsley L."/>
            <person name="Shank E.A."/>
        </authorList>
    </citation>
    <scope>NUCLEOTIDE SEQUENCE [LARGE SCALE GENOMIC DNA]</scope>
    <source>
        <strain evidence="8 9">CH01</strain>
    </source>
</reference>
<feature type="coiled-coil region" evidence="5">
    <location>
        <begin position="449"/>
        <end position="476"/>
    </location>
</feature>
<feature type="transmembrane region" description="Helical" evidence="6">
    <location>
        <begin position="619"/>
        <end position="637"/>
    </location>
</feature>
<evidence type="ECO:0000256" key="5">
    <source>
        <dbReference type="SAM" id="Coils"/>
    </source>
</evidence>
<evidence type="ECO:0000313" key="8">
    <source>
        <dbReference type="EMBL" id="ODG91872.1"/>
    </source>
</evidence>
<evidence type="ECO:0000313" key="9">
    <source>
        <dbReference type="Proteomes" id="UP000094580"/>
    </source>
</evidence>
<dbReference type="Pfam" id="PF12698">
    <property type="entry name" value="ABC2_membrane_3"/>
    <property type="match status" value="1"/>
</dbReference>
<sequence length="715" mass="79641">MSSIFEIYFRDVKRVITNWAALMIIIGLIIMPSMYAWFNIKSSWDPYGNTKGLKIAIVNEDRGATVLNNKINIGNEVIHSLKQNPSLGWRFTSKQVANEGVKQGKYYASILIPNDFSNKISTVLTDHPQKPELVYQVNEKLNIVAPKYTEKGATSIADEITKKFEKTVSKEVLQEFNKIGIDLQANLPEIKKFEQMVFKLEKDLPEIKKTVNTALNDYKKVQSVIQTTKKDMELINNIVANSEKLMASLSGFFNQINKAIQDSTPFIKETLNLLQNQSVVIQSTLSQLQNQTISKDESMRLSNEIGKVLPNSKNMVTSLNQVLQSFNSLGTTADFSKDISSLKDLEADLMMIQNENSQLKSAIQSGNGLPNDLLQKMNESATSINNKINSLTGNFDQDLAPKISEASRLVNESLKNTQTVLADAKTSIPIIKGVLQDTSNLLATKKGDIQQLVNELPIIEAKIKKIANEIRKANAKGNIEDLINFLRTDIEKVSDFYSNPIVIKKERMFPIPNYGTGLTPFYTTLSLWVGALLMVSLLTTEVHEEKPYKSREVYFGRLLTFITIGVLQTLVVTTGNFLILGTYAANKGYFILFALLISIVFTIIVYTLVSVFGNIGKGIGIIFLVLQISGAGGVYPIQVTPPFFQKINPFLPFTYALSLLREATGGIVWDTIYKDLPILVLFVVIAIILGVGLKATINKRASKVADLSKKSRLIH</sequence>
<dbReference type="EMBL" id="MDKC01000013">
    <property type="protein sequence ID" value="ODG91872.1"/>
    <property type="molecule type" value="Genomic_DNA"/>
</dbReference>
<keyword evidence="3 6" id="KW-1133">Transmembrane helix</keyword>
<keyword evidence="5" id="KW-0175">Coiled coil</keyword>
<evidence type="ECO:0000256" key="4">
    <source>
        <dbReference type="ARBA" id="ARBA00023136"/>
    </source>
</evidence>
<dbReference type="InterPro" id="IPR017501">
    <property type="entry name" value="Phage_infect_YhgE_C"/>
</dbReference>
<proteinExistence type="predicted"/>
<dbReference type="RefSeq" id="WP_069033696.1">
    <property type="nucleotide sequence ID" value="NZ_MDKC01000013.1"/>
</dbReference>
<feature type="transmembrane region" description="Helical" evidence="6">
    <location>
        <begin position="589"/>
        <end position="612"/>
    </location>
</feature>
<evidence type="ECO:0000256" key="1">
    <source>
        <dbReference type="ARBA" id="ARBA00004141"/>
    </source>
</evidence>
<gene>
    <name evidence="8" type="ORF">BED47_05170</name>
</gene>
<feature type="transmembrane region" description="Helical" evidence="6">
    <location>
        <begin position="558"/>
        <end position="583"/>
    </location>
</feature>
<evidence type="ECO:0000256" key="2">
    <source>
        <dbReference type="ARBA" id="ARBA00022692"/>
    </source>
</evidence>
<evidence type="ECO:0000259" key="7">
    <source>
        <dbReference type="Pfam" id="PF12698"/>
    </source>
</evidence>
<feature type="transmembrane region" description="Helical" evidence="6">
    <location>
        <begin position="520"/>
        <end position="538"/>
    </location>
</feature>
<evidence type="ECO:0000256" key="3">
    <source>
        <dbReference type="ARBA" id="ARBA00022989"/>
    </source>
</evidence>
<dbReference type="SUPFAM" id="SSF58104">
    <property type="entry name" value="Methyl-accepting chemotaxis protein (MCP) signaling domain"/>
    <property type="match status" value="1"/>
</dbReference>
<feature type="domain" description="ABC-2 type transporter transmembrane" evidence="7">
    <location>
        <begin position="22"/>
        <end position="690"/>
    </location>
</feature>
<evidence type="ECO:0000256" key="6">
    <source>
        <dbReference type="SAM" id="Phobius"/>
    </source>
</evidence>
<accession>A0ABX2ZTM5</accession>
<feature type="transmembrane region" description="Helical" evidence="6">
    <location>
        <begin position="676"/>
        <end position="693"/>
    </location>
</feature>
<keyword evidence="2 6" id="KW-0812">Transmembrane</keyword>